<organism evidence="2 3">
    <name type="scientific">Verminephrobacter eiseniae (strain EF01-2)</name>
    <dbReference type="NCBI Taxonomy" id="391735"/>
    <lineage>
        <taxon>Bacteria</taxon>
        <taxon>Pseudomonadati</taxon>
        <taxon>Pseudomonadota</taxon>
        <taxon>Betaproteobacteria</taxon>
        <taxon>Burkholderiales</taxon>
        <taxon>Comamonadaceae</taxon>
        <taxon>Verminephrobacter</taxon>
    </lineage>
</organism>
<reference evidence="3" key="1">
    <citation type="submission" date="2006-12" db="EMBL/GenBank/DDBJ databases">
        <title>Complete sequence of chromosome 1 of Verminephrobacter eiseniae EF01-2.</title>
        <authorList>
            <person name="Copeland A."/>
            <person name="Lucas S."/>
            <person name="Lapidus A."/>
            <person name="Barry K."/>
            <person name="Detter J.C."/>
            <person name="Glavina del Rio T."/>
            <person name="Dalin E."/>
            <person name="Tice H."/>
            <person name="Pitluck S."/>
            <person name="Chertkov O."/>
            <person name="Brettin T."/>
            <person name="Bruce D."/>
            <person name="Han C."/>
            <person name="Tapia R."/>
            <person name="Gilna P."/>
            <person name="Schmutz J."/>
            <person name="Larimer F."/>
            <person name="Land M."/>
            <person name="Hauser L."/>
            <person name="Kyrpides N."/>
            <person name="Kim E."/>
            <person name="Stahl D."/>
            <person name="Richardson P."/>
        </authorList>
    </citation>
    <scope>NUCLEOTIDE SEQUENCE [LARGE SCALE GENOMIC DNA]</scope>
    <source>
        <strain evidence="3">EF01-2</strain>
    </source>
</reference>
<feature type="region of interest" description="Disordered" evidence="1">
    <location>
        <begin position="1"/>
        <end position="24"/>
    </location>
</feature>
<dbReference type="EMBL" id="CP000542">
    <property type="protein sequence ID" value="ABM58684.1"/>
    <property type="molecule type" value="Genomic_DNA"/>
</dbReference>
<protein>
    <submittedName>
        <fullName evidence="2">Uncharacterized protein</fullName>
    </submittedName>
</protein>
<evidence type="ECO:0000313" key="2">
    <source>
        <dbReference type="EMBL" id="ABM58684.1"/>
    </source>
</evidence>
<dbReference type="HOGENOM" id="CLU_2412362_0_0_4"/>
<dbReference type="KEGG" id="vei:Veis_2948"/>
<evidence type="ECO:0000313" key="3">
    <source>
        <dbReference type="Proteomes" id="UP000000374"/>
    </source>
</evidence>
<keyword evidence="3" id="KW-1185">Reference proteome</keyword>
<evidence type="ECO:0000256" key="1">
    <source>
        <dbReference type="SAM" id="MobiDB-lite"/>
    </source>
</evidence>
<dbReference type="Proteomes" id="UP000000374">
    <property type="component" value="Chromosome"/>
</dbReference>
<name>A1WM27_VEREI</name>
<dbReference type="AlphaFoldDB" id="A1WM27"/>
<gene>
    <name evidence="2" type="ordered locus">Veis_2948</name>
</gene>
<proteinExistence type="predicted"/>
<accession>A1WM27</accession>
<sequence length="92" mass="9985">MKPGGQPLRLPARMPQRRESGGNAIGVESIGNVADCGHGHRFRYIDRMAAGVVLKISCVAILQQASAIWFQAHGQEPILRFPMDKPTSSSSQ</sequence>